<keyword evidence="2" id="KW-1185">Reference proteome</keyword>
<proteinExistence type="predicted"/>
<evidence type="ECO:0000313" key="1">
    <source>
        <dbReference type="EMBL" id="EAR82634.2"/>
    </source>
</evidence>
<dbReference type="InParanoid" id="Q22BH0"/>
<name>Q22BH0_TETTS</name>
<dbReference type="HOGENOM" id="CLU_239410_0_0_1"/>
<reference evidence="2" key="1">
    <citation type="journal article" date="2006" name="PLoS Biol.">
        <title>Macronuclear genome sequence of the ciliate Tetrahymena thermophila, a model eukaryote.</title>
        <authorList>
            <person name="Eisen J.A."/>
            <person name="Coyne R.S."/>
            <person name="Wu M."/>
            <person name="Wu D."/>
            <person name="Thiagarajan M."/>
            <person name="Wortman J.R."/>
            <person name="Badger J.H."/>
            <person name="Ren Q."/>
            <person name="Amedeo P."/>
            <person name="Jones K.M."/>
            <person name="Tallon L.J."/>
            <person name="Delcher A.L."/>
            <person name="Salzberg S.L."/>
            <person name="Silva J.C."/>
            <person name="Haas B.J."/>
            <person name="Majoros W.H."/>
            <person name="Farzad M."/>
            <person name="Carlton J.M."/>
            <person name="Smith R.K. Jr."/>
            <person name="Garg J."/>
            <person name="Pearlman R.E."/>
            <person name="Karrer K.M."/>
            <person name="Sun L."/>
            <person name="Manning G."/>
            <person name="Elde N.C."/>
            <person name="Turkewitz A.P."/>
            <person name="Asai D.J."/>
            <person name="Wilkes D.E."/>
            <person name="Wang Y."/>
            <person name="Cai H."/>
            <person name="Collins K."/>
            <person name="Stewart B.A."/>
            <person name="Lee S.R."/>
            <person name="Wilamowska K."/>
            <person name="Weinberg Z."/>
            <person name="Ruzzo W.L."/>
            <person name="Wloga D."/>
            <person name="Gaertig J."/>
            <person name="Frankel J."/>
            <person name="Tsao C.-C."/>
            <person name="Gorovsky M.A."/>
            <person name="Keeling P.J."/>
            <person name="Waller R.F."/>
            <person name="Patron N.J."/>
            <person name="Cherry J.M."/>
            <person name="Stover N.A."/>
            <person name="Krieger C.J."/>
            <person name="del Toro C."/>
            <person name="Ryder H.F."/>
            <person name="Williamson S.C."/>
            <person name="Barbeau R.A."/>
            <person name="Hamilton E.P."/>
            <person name="Orias E."/>
        </authorList>
    </citation>
    <scope>NUCLEOTIDE SEQUENCE [LARGE SCALE GENOMIC DNA]</scope>
    <source>
        <strain evidence="2">SB210</strain>
    </source>
</reference>
<dbReference type="PANTHER" id="PTHR31600">
    <property type="entry name" value="TINY MACROCYSTS PROTEIN B-RELATED"/>
    <property type="match status" value="1"/>
</dbReference>
<sequence length="635" mass="74732">MNFLISQNMERSQSELNSLNLIKGHIQIVQASITQNFGKILNSHNNLLAKFFGFSSQEFKSINHIKQLMPQYVAQVHDELINAFIIRGHSKFLEENHQVFCRNKQGFFVPITLQLTLVYGITDDLQMNAVLLKLDSNTSYITFNQIGEIVGFNVNFFNHIFGLETATQDLDQEKISLKKHIESLNVFILMPRLAKIVLKFLKSINLNKLVDQTEPIIQKQQLCRQKKLNLFLLQDLLEFNQNSLLQNMINIDYYKNTNQTKGSDNQLSFLEKQIQLVSSFINFYKENIEKWQEINCYTMFQGLGNLVVNSIKRTRKLTDNVLEEYVFELTLSDIQFGGYENQKKNSQISKKQRFEELNFLRMMSQDVTTQGYQQKSNFTTPKNQKDLYVIKKTNSLCSYDYSQDSQFDYQLEQNKQSTMNSNNKNIHDQSVKQKNDDFQKQFHKDLKIQYNQSKFSNQYHIENSIISSEQAQITDYQYQIDNNKCKILTSQRMYNNENQNSFYLMKDQQSEQQLNEDDKQNEEGIQDILMKNQETLEQKFNNHQIQLSQKEKKFNSVQKHFINQQQTLAVSSKYNQQTSKIESENNENQDDFNQIQETNSNLETFKENQIINNIIFQQLTIGSQISRFLLGKLIN</sequence>
<dbReference type="KEGG" id="tet:TTHERM_01100420"/>
<dbReference type="InterPro" id="IPR052994">
    <property type="entry name" value="Tiny_macrocysts_regulators"/>
</dbReference>
<organism evidence="1 2">
    <name type="scientific">Tetrahymena thermophila (strain SB210)</name>
    <dbReference type="NCBI Taxonomy" id="312017"/>
    <lineage>
        <taxon>Eukaryota</taxon>
        <taxon>Sar</taxon>
        <taxon>Alveolata</taxon>
        <taxon>Ciliophora</taxon>
        <taxon>Intramacronucleata</taxon>
        <taxon>Oligohymenophorea</taxon>
        <taxon>Hymenostomatida</taxon>
        <taxon>Tetrahymenina</taxon>
        <taxon>Tetrahymenidae</taxon>
        <taxon>Tetrahymena</taxon>
    </lineage>
</organism>
<dbReference type="RefSeq" id="XP_001030297.2">
    <property type="nucleotide sequence ID" value="XM_001030297.2"/>
</dbReference>
<dbReference type="EMBL" id="GG662486">
    <property type="protein sequence ID" value="EAR82634.2"/>
    <property type="molecule type" value="Genomic_DNA"/>
</dbReference>
<dbReference type="Proteomes" id="UP000009168">
    <property type="component" value="Unassembled WGS sequence"/>
</dbReference>
<gene>
    <name evidence="1" type="ORF">TTHERM_01100420</name>
</gene>
<dbReference type="OrthoDB" id="294856at2759"/>
<accession>Q22BH0</accession>
<protein>
    <submittedName>
        <fullName evidence="1">Uncharacterized protein</fullName>
    </submittedName>
</protein>
<evidence type="ECO:0000313" key="2">
    <source>
        <dbReference type="Proteomes" id="UP000009168"/>
    </source>
</evidence>
<dbReference type="GeneID" id="7830114"/>
<dbReference type="PANTHER" id="PTHR31600:SF2">
    <property type="entry name" value="GAMETE ENRICHED GENE 10 PROTEIN-RELATED"/>
    <property type="match status" value="1"/>
</dbReference>
<dbReference type="AlphaFoldDB" id="Q22BH0"/>